<name>A0A074LLJ0_9BACL</name>
<keyword evidence="2" id="KW-1185">Reference proteome</keyword>
<dbReference type="Proteomes" id="UP000027931">
    <property type="component" value="Unassembled WGS sequence"/>
</dbReference>
<dbReference type="AlphaFoldDB" id="A0A074LLJ0"/>
<comment type="caution">
    <text evidence="1">The sequence shown here is derived from an EMBL/GenBank/DDBJ whole genome shotgun (WGS) entry which is preliminary data.</text>
</comment>
<organism evidence="1 2">
    <name type="scientific">Tumebacillus flagellatus</name>
    <dbReference type="NCBI Taxonomy" id="1157490"/>
    <lineage>
        <taxon>Bacteria</taxon>
        <taxon>Bacillati</taxon>
        <taxon>Bacillota</taxon>
        <taxon>Bacilli</taxon>
        <taxon>Bacillales</taxon>
        <taxon>Alicyclobacillaceae</taxon>
        <taxon>Tumebacillus</taxon>
    </lineage>
</organism>
<protein>
    <submittedName>
        <fullName evidence="1">Uncharacterized protein</fullName>
    </submittedName>
</protein>
<evidence type="ECO:0000313" key="2">
    <source>
        <dbReference type="Proteomes" id="UP000027931"/>
    </source>
</evidence>
<gene>
    <name evidence="1" type="ORF">EL26_21080</name>
</gene>
<dbReference type="RefSeq" id="WP_038093327.1">
    <property type="nucleotide sequence ID" value="NZ_JMIR01000038.1"/>
</dbReference>
<dbReference type="EMBL" id="JMIR01000038">
    <property type="protein sequence ID" value="KEO81430.1"/>
    <property type="molecule type" value="Genomic_DNA"/>
</dbReference>
<dbReference type="OrthoDB" id="9841563at2"/>
<sequence length="106" mass="12174">MLTQTVVHRPIIIRWPNEDTGGYFKISGCLINENVSLAVFDEHLEVHLVTPTEDPNEFDLNFASNPFFFVGDSFQDIYFDLTHLTVVEFASKYNHSDFHSSIEAMC</sequence>
<accession>A0A074LLJ0</accession>
<evidence type="ECO:0000313" key="1">
    <source>
        <dbReference type="EMBL" id="KEO81430.1"/>
    </source>
</evidence>
<proteinExistence type="predicted"/>
<reference evidence="1 2" key="1">
    <citation type="journal article" date="2013" name="Int. J. Syst. Evol. Microbiol.">
        <title>Tumebacillus flagellatus sp. nov., an alpha-amylase/pullulanase-producing bacterium isolated from cassava wastewater.</title>
        <authorList>
            <person name="Wang Q."/>
            <person name="Xie N."/>
            <person name="Qin Y."/>
            <person name="Shen N."/>
            <person name="Zhu J."/>
            <person name="Mi H."/>
            <person name="Huang R."/>
        </authorList>
    </citation>
    <scope>NUCLEOTIDE SEQUENCE [LARGE SCALE GENOMIC DNA]</scope>
    <source>
        <strain evidence="1 2">GST4</strain>
    </source>
</reference>